<dbReference type="EMBL" id="AAHUQY010000025">
    <property type="protein sequence ID" value="ECA5343025.1"/>
    <property type="molecule type" value="Genomic_DNA"/>
</dbReference>
<dbReference type="GeneID" id="93248010"/>
<reference evidence="4" key="2">
    <citation type="journal article" date="2018" name="Genome Biol.">
        <title>SKESA: strategic k-mer extension for scrupulous assemblies.</title>
        <authorList>
            <person name="Souvorov A."/>
            <person name="Agarwala R."/>
            <person name="Lipman D.J."/>
        </authorList>
    </citation>
    <scope>NUCLEOTIDE SEQUENCE</scope>
    <source>
        <strain evidence="4">Salmonella enterica</strain>
    </source>
</reference>
<dbReference type="AlphaFoldDB" id="A0A077W263"/>
<accession>A0A077W263</accession>
<reference evidence="1" key="1">
    <citation type="journal article" date="2016" name="Sci. Rep.">
        <title>Isolation and plasmid characterization of carbapenemase (IMP-4) producing Salmonella enterica Typhimurium from cats.</title>
        <authorList>
            <person name="Abraham S."/>
            <person name="O'Dea M."/>
            <person name="Trott D.J."/>
            <person name="Abraham R.J."/>
            <person name="Hughes D."/>
            <person name="Pang S."/>
            <person name="McKew G."/>
            <person name="Cheong E.Y."/>
            <person name="Merlino J."/>
            <person name="Saputra S."/>
            <person name="Malik R."/>
            <person name="Gottlieb T."/>
        </authorList>
    </citation>
    <scope>NUCLEOTIDE SEQUENCE</scope>
    <source>
        <strain evidence="1">MU1</strain>
        <plasmid evidence="1">pIMP4-SEM1</plasmid>
    </source>
</reference>
<dbReference type="EMBL" id="KX810825">
    <property type="protein sequence ID" value="APA22847.1"/>
    <property type="molecule type" value="Genomic_DNA"/>
</dbReference>
<dbReference type="InterPro" id="IPR016181">
    <property type="entry name" value="Acyl_CoA_acyltransferase"/>
</dbReference>
<protein>
    <recommendedName>
        <fullName evidence="5">N-acetyltransferase</fullName>
    </recommendedName>
</protein>
<gene>
    <name evidence="3" type="ORF">ADQ28_18470</name>
    <name evidence="2" type="ORF">ELS01_21855</name>
    <name evidence="4" type="ORF">GJE27_20400</name>
</gene>
<evidence type="ECO:0000313" key="4">
    <source>
        <dbReference type="EMBL" id="HAB3532149.1"/>
    </source>
</evidence>
<keyword evidence="1" id="KW-0614">Plasmid</keyword>
<proteinExistence type="predicted"/>
<reference evidence="3" key="3">
    <citation type="submission" date="2018-07" db="EMBL/GenBank/DDBJ databases">
        <authorList>
            <consortium name="GenomeTrakr network: Whole genome sequencing for foodborne pathogen traceback"/>
        </authorList>
    </citation>
    <scope>NUCLEOTIDE SEQUENCE</scope>
    <source>
        <strain evidence="3">ADRDL-14-19262</strain>
    </source>
</reference>
<dbReference type="SUPFAM" id="SSF55729">
    <property type="entry name" value="Acyl-CoA N-acyltransferases (Nat)"/>
    <property type="match status" value="1"/>
</dbReference>
<reference evidence="4" key="5">
    <citation type="submission" date="2019-06" db="EMBL/GenBank/DDBJ databases">
        <authorList>
            <consortium name="NCBI Pathogen Detection Project"/>
        </authorList>
    </citation>
    <scope>NUCLEOTIDE SEQUENCE</scope>
    <source>
        <strain evidence="4">Salmonella enterica</strain>
    </source>
</reference>
<evidence type="ECO:0000313" key="2">
    <source>
        <dbReference type="EMBL" id="ECA5343025.1"/>
    </source>
</evidence>
<evidence type="ECO:0000313" key="1">
    <source>
        <dbReference type="EMBL" id="APA22847.1"/>
    </source>
</evidence>
<evidence type="ECO:0000313" key="3">
    <source>
        <dbReference type="EMBL" id="ECW5426320.1"/>
    </source>
</evidence>
<evidence type="ECO:0008006" key="5">
    <source>
        <dbReference type="Google" id="ProtNLM"/>
    </source>
</evidence>
<reference evidence="2" key="4">
    <citation type="submission" date="2018-12" db="EMBL/GenBank/DDBJ databases">
        <authorList>
            <person name="Ashton P.M."/>
            <person name="Dallman T."/>
            <person name="Nair S."/>
            <person name="De Pinna E."/>
            <person name="Peters T."/>
            <person name="Grant K."/>
        </authorList>
    </citation>
    <scope>NUCLEOTIDE SEQUENCE</scope>
    <source>
        <strain evidence="2">582921</strain>
    </source>
</reference>
<dbReference type="EMBL" id="AAKWTQ010000020">
    <property type="protein sequence ID" value="ECW5426320.1"/>
    <property type="molecule type" value="Genomic_DNA"/>
</dbReference>
<name>A0A077W263_SALTM</name>
<sequence>MDRIKYLKWIAEESPSTAQQLVAWLNRARHYTPDMKEHQAGVQIQEKGIVVGLRQSTNRYHGDCLTIHVVRLPEEIQNKGWFKSFLKLCCESNPWCDVVIEDVKNPYLLSFCKKLNFTVLDEFYPNTYIVNTDAIMSLPIPPLGRYETYLY</sequence>
<geneLocation type="plasmid" evidence="1">
    <name>pIMP4-SEM1</name>
</geneLocation>
<dbReference type="RefSeq" id="WP_000374058.1">
    <property type="nucleotide sequence ID" value="NC_024983.1"/>
</dbReference>
<organism evidence="2">
    <name type="scientific">Salmonella typhimurium</name>
    <dbReference type="NCBI Taxonomy" id="90371"/>
    <lineage>
        <taxon>Bacteria</taxon>
        <taxon>Pseudomonadati</taxon>
        <taxon>Pseudomonadota</taxon>
        <taxon>Gammaproteobacteria</taxon>
        <taxon>Enterobacterales</taxon>
        <taxon>Enterobacteriaceae</taxon>
        <taxon>Salmonella</taxon>
    </lineage>
</organism>
<dbReference type="EMBL" id="DAAGLI010000019">
    <property type="protein sequence ID" value="HAB3532149.1"/>
    <property type="molecule type" value="Genomic_DNA"/>
</dbReference>